<dbReference type="Gene3D" id="3.10.450.530">
    <property type="entry name" value="Ribonuclease toxin, BrnT, of type II toxin-antitoxin system"/>
    <property type="match status" value="1"/>
</dbReference>
<name>A0A101FH60_9THEO</name>
<dbReference type="Proteomes" id="UP000053326">
    <property type="component" value="Unassembled WGS sequence"/>
</dbReference>
<comment type="caution">
    <text evidence="1">The sequence shown here is derived from an EMBL/GenBank/DDBJ whole genome shotgun (WGS) entry which is preliminary data.</text>
</comment>
<evidence type="ECO:0008006" key="3">
    <source>
        <dbReference type="Google" id="ProtNLM"/>
    </source>
</evidence>
<dbReference type="AlphaFoldDB" id="A0A101FH60"/>
<sequence length="94" mass="11083">MLSVRISRFEWDEGNIGHIARHNIEPDEAEEVFANFPLYRRAKTNRMAAYGQTDGGRYLFVVFERKPSGVIRVVTAREMSLSERRCYRRMKGER</sequence>
<accession>A0A101FH60</accession>
<organism evidence="1 2">
    <name type="scientific">Thermacetogenium phaeum</name>
    <dbReference type="NCBI Taxonomy" id="85874"/>
    <lineage>
        <taxon>Bacteria</taxon>
        <taxon>Bacillati</taxon>
        <taxon>Bacillota</taxon>
        <taxon>Clostridia</taxon>
        <taxon>Thermoanaerobacterales</taxon>
        <taxon>Thermoanaerobacteraceae</taxon>
        <taxon>Thermacetogenium</taxon>
    </lineage>
</organism>
<evidence type="ECO:0000313" key="2">
    <source>
        <dbReference type="Proteomes" id="UP000053326"/>
    </source>
</evidence>
<reference evidence="2" key="1">
    <citation type="journal article" date="2015" name="MBio">
        <title>Genome-Resolved Metagenomic Analysis Reveals Roles for Candidate Phyla and Other Microbial Community Members in Biogeochemical Transformations in Oil Reservoirs.</title>
        <authorList>
            <person name="Hu P."/>
            <person name="Tom L."/>
            <person name="Singh A."/>
            <person name="Thomas B.C."/>
            <person name="Baker B.J."/>
            <person name="Piceno Y.M."/>
            <person name="Andersen G.L."/>
            <person name="Banfield J.F."/>
        </authorList>
    </citation>
    <scope>NUCLEOTIDE SEQUENCE [LARGE SCALE GENOMIC DNA]</scope>
</reference>
<dbReference type="InterPro" id="IPR007460">
    <property type="entry name" value="BrnT_toxin"/>
</dbReference>
<proteinExistence type="predicted"/>
<dbReference type="Pfam" id="PF04365">
    <property type="entry name" value="BrnT_toxin"/>
    <property type="match status" value="1"/>
</dbReference>
<evidence type="ECO:0000313" key="1">
    <source>
        <dbReference type="EMBL" id="KUK36975.1"/>
    </source>
</evidence>
<dbReference type="InterPro" id="IPR038573">
    <property type="entry name" value="BrnT_sf"/>
</dbReference>
<protein>
    <recommendedName>
        <fullName evidence="3">BrnT family toxin</fullName>
    </recommendedName>
</protein>
<gene>
    <name evidence="1" type="ORF">XD66_0321</name>
</gene>
<dbReference type="EMBL" id="LGFO01000022">
    <property type="protein sequence ID" value="KUK36975.1"/>
    <property type="molecule type" value="Genomic_DNA"/>
</dbReference>